<dbReference type="AlphaFoldDB" id="A0A2N9BLL3"/>
<organism evidence="2 3">
    <name type="scientific">Streptomyces chartreusis NRRL 3882</name>
    <dbReference type="NCBI Taxonomy" id="1079985"/>
    <lineage>
        <taxon>Bacteria</taxon>
        <taxon>Bacillati</taxon>
        <taxon>Actinomycetota</taxon>
        <taxon>Actinomycetes</taxon>
        <taxon>Kitasatosporales</taxon>
        <taxon>Streptomycetaceae</taxon>
        <taxon>Streptomyces</taxon>
    </lineage>
</organism>
<dbReference type="EMBL" id="LT963352">
    <property type="protein sequence ID" value="SOR84254.1"/>
    <property type="molecule type" value="Genomic_DNA"/>
</dbReference>
<gene>
    <name evidence="2" type="ORF">SCNRRL3882_7699</name>
</gene>
<feature type="compositionally biased region" description="Low complexity" evidence="1">
    <location>
        <begin position="57"/>
        <end position="69"/>
    </location>
</feature>
<keyword evidence="3" id="KW-1185">Reference proteome</keyword>
<reference evidence="3" key="1">
    <citation type="submission" date="2017-11" db="EMBL/GenBank/DDBJ databases">
        <authorList>
            <person name="Wibberg D."/>
        </authorList>
    </citation>
    <scope>NUCLEOTIDE SEQUENCE [LARGE SCALE GENOMIC DNA]</scope>
</reference>
<dbReference type="Proteomes" id="UP000235464">
    <property type="component" value="Chromosome I"/>
</dbReference>
<name>A0A2N9BLL3_STRCX</name>
<evidence type="ECO:0000313" key="2">
    <source>
        <dbReference type="EMBL" id="SOR84254.1"/>
    </source>
</evidence>
<dbReference type="RefSeq" id="WP_010038400.1">
    <property type="nucleotide sequence ID" value="NZ_LT962942.1"/>
</dbReference>
<proteinExistence type="predicted"/>
<evidence type="ECO:0000256" key="1">
    <source>
        <dbReference type="SAM" id="MobiDB-lite"/>
    </source>
</evidence>
<accession>A0A2N9BLL3</accession>
<evidence type="ECO:0008006" key="4">
    <source>
        <dbReference type="Google" id="ProtNLM"/>
    </source>
</evidence>
<protein>
    <recommendedName>
        <fullName evidence="4">LysR substrate binding domain protein</fullName>
    </recommendedName>
</protein>
<feature type="region of interest" description="Disordered" evidence="1">
    <location>
        <begin position="50"/>
        <end position="69"/>
    </location>
</feature>
<evidence type="ECO:0000313" key="3">
    <source>
        <dbReference type="Proteomes" id="UP000235464"/>
    </source>
</evidence>
<sequence>MTLLDHEPGEGLAVVPPIDMPPSRVVVAWNEGDTNPLIRSFAETAIAAYRERPAMTPPSTSSSPPSVAR</sequence>